<proteinExistence type="predicted"/>
<evidence type="ECO:0000256" key="1">
    <source>
        <dbReference type="SAM" id="MobiDB-lite"/>
    </source>
</evidence>
<accession>A0A2S2QKI8</accession>
<evidence type="ECO:0000313" key="2">
    <source>
        <dbReference type="EMBL" id="MBY78279.1"/>
    </source>
</evidence>
<evidence type="ECO:0008006" key="3">
    <source>
        <dbReference type="Google" id="ProtNLM"/>
    </source>
</evidence>
<gene>
    <name evidence="2" type="ORF">g.164289</name>
</gene>
<sequence>MYSSTSFSRSFSFESDDPMFINVIESGDEFKTIMNRNNKTRQGSAIDEHVTYFPELFTHTQYKMYENCGKTLDDSIDDVNIYVPKKLNAEELRNKLKEISKVRKKVVTNEKKVEKPVKKVSSFTQNFQKKIKHTKTFERRIPPQPQPQPIKPRMTYYFELDPKGKLKPLNKNNISETNLNNKSTKFFHINLKATNNDENSKPRITKTPNTDLFLEFQTDKSGNKGAKLVIKKKPTEEYTASSMAGAKKSVSTERPRLPGYNGLRSEYGLSAEQLLERQNKKMERERRRKELKQKKHEEEQKKRVENEKNFYKWLQQKKQLKKPVKTTRHSYPMNRLTVSSARTSLNCIHNSSQRKGSFALEELLKINDEKNRWFKI</sequence>
<feature type="region of interest" description="Disordered" evidence="1">
    <location>
        <begin position="278"/>
        <end position="303"/>
    </location>
</feature>
<name>A0A2S2QKI8_9HEMI</name>
<dbReference type="AlphaFoldDB" id="A0A2S2QKI8"/>
<dbReference type="EMBL" id="GGMS01009076">
    <property type="protein sequence ID" value="MBY78279.1"/>
    <property type="molecule type" value="Transcribed_RNA"/>
</dbReference>
<reference evidence="2" key="1">
    <citation type="submission" date="2018-04" db="EMBL/GenBank/DDBJ databases">
        <title>Transcriptome assembly of Sipha flava.</title>
        <authorList>
            <person name="Scully E.D."/>
            <person name="Geib S.M."/>
            <person name="Palmer N.A."/>
            <person name="Koch K."/>
            <person name="Bradshaw J."/>
            <person name="Heng-Moss T."/>
            <person name="Sarath G."/>
        </authorList>
    </citation>
    <scope>NUCLEOTIDE SEQUENCE</scope>
</reference>
<protein>
    <recommendedName>
        <fullName evidence="3">Coiled-coil domain-containing protein 181</fullName>
    </recommendedName>
</protein>
<organism evidence="2">
    <name type="scientific">Sipha flava</name>
    <name type="common">yellow sugarcane aphid</name>
    <dbReference type="NCBI Taxonomy" id="143950"/>
    <lineage>
        <taxon>Eukaryota</taxon>
        <taxon>Metazoa</taxon>
        <taxon>Ecdysozoa</taxon>
        <taxon>Arthropoda</taxon>
        <taxon>Hexapoda</taxon>
        <taxon>Insecta</taxon>
        <taxon>Pterygota</taxon>
        <taxon>Neoptera</taxon>
        <taxon>Paraneoptera</taxon>
        <taxon>Hemiptera</taxon>
        <taxon>Sternorrhyncha</taxon>
        <taxon>Aphidomorpha</taxon>
        <taxon>Aphidoidea</taxon>
        <taxon>Aphididae</taxon>
        <taxon>Sipha</taxon>
    </lineage>
</organism>
<feature type="region of interest" description="Disordered" evidence="1">
    <location>
        <begin position="242"/>
        <end position="264"/>
    </location>
</feature>